<feature type="region of interest" description="Disordered" evidence="2">
    <location>
        <begin position="618"/>
        <end position="700"/>
    </location>
</feature>
<proteinExistence type="predicted"/>
<dbReference type="Proteomes" id="UP001633002">
    <property type="component" value="Unassembled WGS sequence"/>
</dbReference>
<name>A0ABD3GHI3_9MARC</name>
<feature type="compositionally biased region" description="Acidic residues" evidence="2">
    <location>
        <begin position="18"/>
        <end position="30"/>
    </location>
</feature>
<feature type="compositionally biased region" description="Polar residues" evidence="2">
    <location>
        <begin position="618"/>
        <end position="643"/>
    </location>
</feature>
<sequence length="875" mass="97074">MDTSPAATTEKVQPSGDVVEDPGEGDKEDWEEEEFILPLEYFVDECKLPSFGIHPAELPKNLVSDEQLVNCFGLKAGKNGRNGHRWDLLKLIPPADVLSLVQVIDGHEKPINGTIGIIFPRALYAERILGQKINWAAFAHDKLKNQIKAQKTRKLPKPMGPPCIRTPRVYTPPPGLTFGDSDVLIDTVREPPSQEDSVADAKDKGKLTELQFRAMPTRSVLKSEACGFASLTACSDLSGQGGGNPMSFIQIGSIEVLKLEVKKQEEKKRSITDSLSQSRDTLLECRKSLGSFTDTVEKCEALLTSEVKTRQELFKKESELTKRNKEVVMLLEPDDEFDENDAEEVERLDELEREGEDLAVKISEVLDTIAASEANEKSLSEQIDAARRSGVETEAKILKVTNEIKAKEKTLAQVEDDVGVLEKELVFLEQYFSEPCPTLCPRYVLTPTELTRTVFRLTSCPACNLGFHCFNFVPTSCGHAYHPPCVVPLLAKAHTEHPKCLACGERLHPDWIETWGMQVNTVHKAKLEEGLGLAKQKLAFEEGLRELYHDDPARIVERRVSEKATTTSYCGLYTVQLVLRRCLERYVCFADGLLIMEQVEHDLKASIAASKVRRHLWTSSGGEGQTSQPKTPTSAPASTNVQQLKHVKIEDEKETVGKSIASKKRKGSTAARASRGQGSSTPTSQVNTLGLKSRDRSGHTCVSPGAEKHMFHFFVQTAEEDYILEVWDKAGQSLFNISGQEFFETFGHDIARLHQFVYNHLSENSWAITVIGKPSARGYMRAVFFSRAELTSPALPVESAAGHVGVIKVRDRLRGKKLSEAPCTSGSRPRASLVAMLGLQSRLNDVQNDIAEAIAALKLEQEEEFVDSSCDWVDT</sequence>
<evidence type="ECO:0008006" key="5">
    <source>
        <dbReference type="Google" id="ProtNLM"/>
    </source>
</evidence>
<comment type="caution">
    <text evidence="3">The sequence shown here is derived from an EMBL/GenBank/DDBJ whole genome shotgun (WGS) entry which is preliminary data.</text>
</comment>
<evidence type="ECO:0000256" key="1">
    <source>
        <dbReference type="SAM" id="Coils"/>
    </source>
</evidence>
<feature type="compositionally biased region" description="Basic and acidic residues" evidence="2">
    <location>
        <begin position="647"/>
        <end position="656"/>
    </location>
</feature>
<feature type="coiled-coil region" evidence="1">
    <location>
        <begin position="348"/>
        <end position="424"/>
    </location>
</feature>
<reference evidence="3 4" key="1">
    <citation type="submission" date="2024-09" db="EMBL/GenBank/DDBJ databases">
        <title>Chromosome-scale assembly of Riccia sorocarpa.</title>
        <authorList>
            <person name="Paukszto L."/>
        </authorList>
    </citation>
    <scope>NUCLEOTIDE SEQUENCE [LARGE SCALE GENOMIC DNA]</scope>
    <source>
        <strain evidence="3">LP-2024</strain>
        <tissue evidence="3">Aerial parts of the thallus</tissue>
    </source>
</reference>
<organism evidence="3 4">
    <name type="scientific">Riccia sorocarpa</name>
    <dbReference type="NCBI Taxonomy" id="122646"/>
    <lineage>
        <taxon>Eukaryota</taxon>
        <taxon>Viridiplantae</taxon>
        <taxon>Streptophyta</taxon>
        <taxon>Embryophyta</taxon>
        <taxon>Marchantiophyta</taxon>
        <taxon>Marchantiopsida</taxon>
        <taxon>Marchantiidae</taxon>
        <taxon>Marchantiales</taxon>
        <taxon>Ricciaceae</taxon>
        <taxon>Riccia</taxon>
    </lineage>
</organism>
<gene>
    <name evidence="3" type="ORF">R1sor_021589</name>
</gene>
<dbReference type="EMBL" id="JBJQOH010000007">
    <property type="protein sequence ID" value="KAL3678633.1"/>
    <property type="molecule type" value="Genomic_DNA"/>
</dbReference>
<feature type="region of interest" description="Disordered" evidence="2">
    <location>
        <begin position="149"/>
        <end position="171"/>
    </location>
</feature>
<feature type="region of interest" description="Disordered" evidence="2">
    <location>
        <begin position="1"/>
        <end position="30"/>
    </location>
</feature>
<protein>
    <recommendedName>
        <fullName evidence="5">RING-type domain-containing protein</fullName>
    </recommendedName>
</protein>
<feature type="compositionally biased region" description="Polar residues" evidence="2">
    <location>
        <begin position="676"/>
        <end position="690"/>
    </location>
</feature>
<feature type="compositionally biased region" description="Polar residues" evidence="2">
    <location>
        <begin position="1"/>
        <end position="12"/>
    </location>
</feature>
<evidence type="ECO:0000313" key="3">
    <source>
        <dbReference type="EMBL" id="KAL3678633.1"/>
    </source>
</evidence>
<keyword evidence="1" id="KW-0175">Coiled coil</keyword>
<accession>A0ABD3GHI3</accession>
<dbReference type="AlphaFoldDB" id="A0ABD3GHI3"/>
<evidence type="ECO:0000313" key="4">
    <source>
        <dbReference type="Proteomes" id="UP001633002"/>
    </source>
</evidence>
<keyword evidence="4" id="KW-1185">Reference proteome</keyword>
<evidence type="ECO:0000256" key="2">
    <source>
        <dbReference type="SAM" id="MobiDB-lite"/>
    </source>
</evidence>